<keyword evidence="7" id="KW-1185">Reference proteome</keyword>
<keyword evidence="2" id="KW-0479">Metal-binding</keyword>
<dbReference type="InterPro" id="IPR011330">
    <property type="entry name" value="Glyco_hydro/deAcase_b/a-brl"/>
</dbReference>
<keyword evidence="4" id="KW-0460">Magnesium</keyword>
<name>A0A4Z0M0I2_9GAMM</name>
<evidence type="ECO:0000256" key="3">
    <source>
        <dbReference type="ARBA" id="ARBA00022801"/>
    </source>
</evidence>
<protein>
    <submittedName>
        <fullName evidence="6">ChbG/HpnK family deacetylase</fullName>
    </submittedName>
</protein>
<dbReference type="GO" id="GO:0046872">
    <property type="term" value="F:metal ion binding"/>
    <property type="evidence" value="ECO:0007669"/>
    <property type="project" value="UniProtKB-KW"/>
</dbReference>
<evidence type="ECO:0000256" key="1">
    <source>
        <dbReference type="ARBA" id="ARBA00001946"/>
    </source>
</evidence>
<dbReference type="InterPro" id="IPR006879">
    <property type="entry name" value="YdjC-like"/>
</dbReference>
<dbReference type="PANTHER" id="PTHR31609:SF1">
    <property type="entry name" value="CARBOHYDRATE DEACETYLASE"/>
    <property type="match status" value="1"/>
</dbReference>
<reference evidence="6 7" key="1">
    <citation type="submission" date="2019-04" db="EMBL/GenBank/DDBJ databases">
        <title>Taxonomy of novel Haliea sp. from mangrove soil of West Coast of India.</title>
        <authorList>
            <person name="Verma A."/>
            <person name="Kumar P."/>
            <person name="Krishnamurthi S."/>
        </authorList>
    </citation>
    <scope>NUCLEOTIDE SEQUENCE [LARGE SCALE GENOMIC DNA]</scope>
    <source>
        <strain evidence="6 7">SAOS-164</strain>
    </source>
</reference>
<dbReference type="Proteomes" id="UP000298050">
    <property type="component" value="Unassembled WGS sequence"/>
</dbReference>
<comment type="cofactor">
    <cofactor evidence="1">
        <name>Mg(2+)</name>
        <dbReference type="ChEBI" id="CHEBI:18420"/>
    </cofactor>
</comment>
<evidence type="ECO:0000256" key="4">
    <source>
        <dbReference type="ARBA" id="ARBA00022842"/>
    </source>
</evidence>
<evidence type="ECO:0000313" key="7">
    <source>
        <dbReference type="Proteomes" id="UP000298050"/>
    </source>
</evidence>
<gene>
    <name evidence="6" type="ORF">E4634_12590</name>
</gene>
<dbReference type="AlphaFoldDB" id="A0A4Z0M0I2"/>
<keyword evidence="5" id="KW-0119">Carbohydrate metabolism</keyword>
<comment type="caution">
    <text evidence="6">The sequence shown here is derived from an EMBL/GenBank/DDBJ whole genome shotgun (WGS) entry which is preliminary data.</text>
</comment>
<dbReference type="EMBL" id="SRLE01000008">
    <property type="protein sequence ID" value="TGD73112.1"/>
    <property type="molecule type" value="Genomic_DNA"/>
</dbReference>
<dbReference type="SUPFAM" id="SSF88713">
    <property type="entry name" value="Glycoside hydrolase/deacetylase"/>
    <property type="match status" value="1"/>
</dbReference>
<dbReference type="GO" id="GO:0016787">
    <property type="term" value="F:hydrolase activity"/>
    <property type="evidence" value="ECO:0007669"/>
    <property type="project" value="UniProtKB-KW"/>
</dbReference>
<dbReference type="PANTHER" id="PTHR31609">
    <property type="entry name" value="YDJC DEACETYLASE FAMILY MEMBER"/>
    <property type="match status" value="1"/>
</dbReference>
<sequence length="355" mass="38029">MALLAEGYVLRRLLPLARRSRRVPRPGPECGAPALGALLGGLPARRPGARPAGMDHLPAQGAGAPVAMKLLIVNADDFGLNTSVNEAIAECHRAGNLTSTTLMVNAPATAEAVDMARAMPELGVGLHFNLTQGMPLTAGLAHCGLADARRGSHDRRRVILGALAKPAARAAIREELRAQYQRMLDLGLEPTHIDSHQHVHGAPPIFAAMAELCLELDLPMRVPWADARSGERSLARRLRRTALRLLLDSAVRPWADRLRCNTALASVFDLSELPPALSDTDYARLLADRPDGVLELMVHPARSEQAMQGATRIGAVSEAEWRYLRNANLPALAATHGYTLGNYAHIQLRAAAGAG</sequence>
<evidence type="ECO:0000313" key="6">
    <source>
        <dbReference type="EMBL" id="TGD73112.1"/>
    </source>
</evidence>
<proteinExistence type="predicted"/>
<dbReference type="GO" id="GO:0005975">
    <property type="term" value="P:carbohydrate metabolic process"/>
    <property type="evidence" value="ECO:0007669"/>
    <property type="project" value="InterPro"/>
</dbReference>
<dbReference type="Gene3D" id="3.20.20.370">
    <property type="entry name" value="Glycoside hydrolase/deacetylase"/>
    <property type="match status" value="1"/>
</dbReference>
<evidence type="ECO:0000256" key="2">
    <source>
        <dbReference type="ARBA" id="ARBA00022723"/>
    </source>
</evidence>
<dbReference type="OrthoDB" id="9774177at2"/>
<dbReference type="Pfam" id="PF04794">
    <property type="entry name" value="YdjC"/>
    <property type="match status" value="1"/>
</dbReference>
<keyword evidence="3" id="KW-0378">Hydrolase</keyword>
<dbReference type="GO" id="GO:0019213">
    <property type="term" value="F:deacetylase activity"/>
    <property type="evidence" value="ECO:0007669"/>
    <property type="project" value="TreeGrafter"/>
</dbReference>
<organism evidence="6 7">
    <name type="scientific">Mangrovimicrobium sediminis</name>
    <dbReference type="NCBI Taxonomy" id="2562682"/>
    <lineage>
        <taxon>Bacteria</taxon>
        <taxon>Pseudomonadati</taxon>
        <taxon>Pseudomonadota</taxon>
        <taxon>Gammaproteobacteria</taxon>
        <taxon>Cellvibrionales</taxon>
        <taxon>Halieaceae</taxon>
        <taxon>Mangrovimicrobium</taxon>
    </lineage>
</organism>
<accession>A0A4Z0M0I2</accession>
<evidence type="ECO:0000256" key="5">
    <source>
        <dbReference type="ARBA" id="ARBA00023277"/>
    </source>
</evidence>